<name>A0A368SCT0_SETIT</name>
<dbReference type="AlphaFoldDB" id="A0A368SCT0"/>
<proteinExistence type="predicted"/>
<reference evidence="1" key="1">
    <citation type="journal article" date="2012" name="Nat. Biotechnol.">
        <title>Reference genome sequence of the model plant Setaria.</title>
        <authorList>
            <person name="Bennetzen J.L."/>
            <person name="Schmutz J."/>
            <person name="Wang H."/>
            <person name="Percifield R."/>
            <person name="Hawkins J."/>
            <person name="Pontaroli A.C."/>
            <person name="Estep M."/>
            <person name="Feng L."/>
            <person name="Vaughn J.N."/>
            <person name="Grimwood J."/>
            <person name="Jenkins J."/>
            <person name="Barry K."/>
            <person name="Lindquist E."/>
            <person name="Hellsten U."/>
            <person name="Deshpande S."/>
            <person name="Wang X."/>
            <person name="Wu X."/>
            <person name="Mitros T."/>
            <person name="Triplett J."/>
            <person name="Yang X."/>
            <person name="Ye C.Y."/>
            <person name="Mauro-Herrera M."/>
            <person name="Wang L."/>
            <person name="Li P."/>
            <person name="Sharma M."/>
            <person name="Sharma R."/>
            <person name="Ronald P.C."/>
            <person name="Panaud O."/>
            <person name="Kellogg E.A."/>
            <person name="Brutnell T.P."/>
            <person name="Doust A.N."/>
            <person name="Tuskan G.A."/>
            <person name="Rokhsar D."/>
            <person name="Devos K.M."/>
        </authorList>
    </citation>
    <scope>NUCLEOTIDE SEQUENCE [LARGE SCALE GENOMIC DNA]</scope>
    <source>
        <strain evidence="1">Yugu1</strain>
    </source>
</reference>
<evidence type="ECO:0000313" key="1">
    <source>
        <dbReference type="EMBL" id="RCV39640.1"/>
    </source>
</evidence>
<organism evidence="1">
    <name type="scientific">Setaria italica</name>
    <name type="common">Foxtail millet</name>
    <name type="synonym">Panicum italicum</name>
    <dbReference type="NCBI Taxonomy" id="4555"/>
    <lineage>
        <taxon>Eukaryota</taxon>
        <taxon>Viridiplantae</taxon>
        <taxon>Streptophyta</taxon>
        <taxon>Embryophyta</taxon>
        <taxon>Tracheophyta</taxon>
        <taxon>Spermatophyta</taxon>
        <taxon>Magnoliopsida</taxon>
        <taxon>Liliopsida</taxon>
        <taxon>Poales</taxon>
        <taxon>Poaceae</taxon>
        <taxon>PACMAD clade</taxon>
        <taxon>Panicoideae</taxon>
        <taxon>Panicodae</taxon>
        <taxon>Paniceae</taxon>
        <taxon>Cenchrinae</taxon>
        <taxon>Setaria</taxon>
    </lineage>
</organism>
<reference evidence="1" key="2">
    <citation type="submission" date="2015-07" db="EMBL/GenBank/DDBJ databases">
        <authorList>
            <person name="Noorani M."/>
        </authorList>
    </citation>
    <scope>NUCLEOTIDE SEQUENCE</scope>
    <source>
        <strain evidence="1">Yugu1</strain>
    </source>
</reference>
<sequence length="46" mass="4601">MAAATARAPAADNRWGFAAAAAAPTKTPAVGVLGTAQKHTNLPTQR</sequence>
<protein>
    <submittedName>
        <fullName evidence="1">Uncharacterized protein</fullName>
    </submittedName>
</protein>
<accession>A0A368SCT0</accession>
<gene>
    <name evidence="1" type="ORF">SETIT_8G239800v2</name>
</gene>
<dbReference type="EMBL" id="CM003535">
    <property type="protein sequence ID" value="RCV39640.1"/>
    <property type="molecule type" value="Genomic_DNA"/>
</dbReference>